<dbReference type="GO" id="GO:0051301">
    <property type="term" value="P:cell division"/>
    <property type="evidence" value="ECO:0007669"/>
    <property type="project" value="UniProtKB-KW"/>
</dbReference>
<dbReference type="SUPFAM" id="SSF56194">
    <property type="entry name" value="Uridine diphospho-N-Acetylenolpyruvylglucosamine reductase, MurB, C-terminal domain"/>
    <property type="match status" value="1"/>
</dbReference>
<dbReference type="InterPro" id="IPR036318">
    <property type="entry name" value="FAD-bd_PCMH-like_sf"/>
</dbReference>
<dbReference type="PROSITE" id="PS51387">
    <property type="entry name" value="FAD_PCMH"/>
    <property type="match status" value="1"/>
</dbReference>
<comment type="caution">
    <text evidence="18">The sequence shown here is derived from an EMBL/GenBank/DDBJ whole genome shotgun (WGS) entry which is preliminary data.</text>
</comment>
<dbReference type="Pfam" id="PF01565">
    <property type="entry name" value="FAD_binding_4"/>
    <property type="match status" value="1"/>
</dbReference>
<dbReference type="NCBIfam" id="TIGR00179">
    <property type="entry name" value="murB"/>
    <property type="match status" value="1"/>
</dbReference>
<evidence type="ECO:0000256" key="12">
    <source>
        <dbReference type="ARBA" id="ARBA00023002"/>
    </source>
</evidence>
<evidence type="ECO:0000313" key="18">
    <source>
        <dbReference type="EMBL" id="MCQ4770889.1"/>
    </source>
</evidence>
<evidence type="ECO:0000259" key="17">
    <source>
        <dbReference type="PROSITE" id="PS51387"/>
    </source>
</evidence>
<dbReference type="InterPro" id="IPR016167">
    <property type="entry name" value="FAD-bd_PCMH_sub1"/>
</dbReference>
<feature type="domain" description="FAD-binding PCMH-type" evidence="17">
    <location>
        <begin position="33"/>
        <end position="199"/>
    </location>
</feature>
<keyword evidence="6 16" id="KW-0132">Cell division</keyword>
<feature type="active site" evidence="16">
    <location>
        <position position="178"/>
    </location>
</feature>
<dbReference type="Proteomes" id="UP001204562">
    <property type="component" value="Unassembled WGS sequence"/>
</dbReference>
<dbReference type="NCBIfam" id="NF010480">
    <property type="entry name" value="PRK13905.1"/>
    <property type="match status" value="1"/>
</dbReference>
<reference evidence="18" key="1">
    <citation type="submission" date="2022-06" db="EMBL/GenBank/DDBJ databases">
        <title>Isolation of gut microbiota from human fecal samples.</title>
        <authorList>
            <person name="Pamer E.G."/>
            <person name="Barat B."/>
            <person name="Waligurski E."/>
            <person name="Medina S."/>
            <person name="Paddock L."/>
            <person name="Mostad J."/>
        </authorList>
    </citation>
    <scope>NUCLEOTIDE SEQUENCE</scope>
    <source>
        <strain evidence="18">DFI.9.91</strain>
    </source>
</reference>
<proteinExistence type="inferred from homology"/>
<dbReference type="InterPro" id="IPR036635">
    <property type="entry name" value="MurB_C_sf"/>
</dbReference>
<dbReference type="GO" id="GO:0009252">
    <property type="term" value="P:peptidoglycan biosynthetic process"/>
    <property type="evidence" value="ECO:0007669"/>
    <property type="project" value="UniProtKB-UniRule"/>
</dbReference>
<comment type="pathway">
    <text evidence="4 16">Cell wall biogenesis; peptidoglycan biosynthesis.</text>
</comment>
<evidence type="ECO:0000256" key="5">
    <source>
        <dbReference type="ARBA" id="ARBA00022490"/>
    </source>
</evidence>
<gene>
    <name evidence="16 18" type="primary">murB</name>
    <name evidence="18" type="ORF">NE579_10495</name>
</gene>
<dbReference type="Gene3D" id="3.30.465.10">
    <property type="match status" value="1"/>
</dbReference>
<accession>A0AAW5JSL7</accession>
<keyword evidence="14 16" id="KW-0961">Cell wall biogenesis/degradation</keyword>
<comment type="subcellular location">
    <subcellularLocation>
        <location evidence="3 16">Cytoplasm</location>
    </subcellularLocation>
</comment>
<dbReference type="InterPro" id="IPR011601">
    <property type="entry name" value="MurB_C"/>
</dbReference>
<keyword evidence="5 16" id="KW-0963">Cytoplasm</keyword>
<dbReference type="GO" id="GO:0005829">
    <property type="term" value="C:cytosol"/>
    <property type="evidence" value="ECO:0007669"/>
    <property type="project" value="TreeGrafter"/>
</dbReference>
<evidence type="ECO:0000256" key="3">
    <source>
        <dbReference type="ARBA" id="ARBA00004496"/>
    </source>
</evidence>
<protein>
    <recommendedName>
        <fullName evidence="16">UDP-N-acetylenolpyruvoylglucosamine reductase</fullName>
        <ecNumber evidence="16">1.3.1.98</ecNumber>
    </recommendedName>
    <alternativeName>
        <fullName evidence="16">UDP-N-acetylmuramate dehydrogenase</fullName>
    </alternativeName>
</protein>
<name>A0AAW5JSL7_9FIRM</name>
<feature type="active site" evidence="16">
    <location>
        <position position="298"/>
    </location>
</feature>
<evidence type="ECO:0000256" key="2">
    <source>
        <dbReference type="ARBA" id="ARBA00003921"/>
    </source>
</evidence>
<dbReference type="EC" id="1.3.1.98" evidence="16"/>
<evidence type="ECO:0000256" key="10">
    <source>
        <dbReference type="ARBA" id="ARBA00022960"/>
    </source>
</evidence>
<dbReference type="Gene3D" id="3.30.43.10">
    <property type="entry name" value="Uridine Diphospho-n-acetylenolpyruvylglucosamine Reductase, domain 2"/>
    <property type="match status" value="1"/>
</dbReference>
<dbReference type="InterPro" id="IPR016166">
    <property type="entry name" value="FAD-bd_PCMH"/>
</dbReference>
<keyword evidence="13 16" id="KW-0131">Cell cycle</keyword>
<dbReference type="Pfam" id="PF02873">
    <property type="entry name" value="MurB_C"/>
    <property type="match status" value="1"/>
</dbReference>
<comment type="function">
    <text evidence="2 16">Cell wall formation.</text>
</comment>
<dbReference type="InterPro" id="IPR003170">
    <property type="entry name" value="MurB"/>
</dbReference>
<evidence type="ECO:0000256" key="11">
    <source>
        <dbReference type="ARBA" id="ARBA00022984"/>
    </source>
</evidence>
<evidence type="ECO:0000313" key="19">
    <source>
        <dbReference type="Proteomes" id="UP001204562"/>
    </source>
</evidence>
<dbReference type="GO" id="GO:0071555">
    <property type="term" value="P:cell wall organization"/>
    <property type="evidence" value="ECO:0007669"/>
    <property type="project" value="UniProtKB-KW"/>
</dbReference>
<dbReference type="PANTHER" id="PTHR21071">
    <property type="entry name" value="UDP-N-ACETYLENOLPYRUVOYLGLUCOSAMINE REDUCTASE"/>
    <property type="match status" value="1"/>
</dbReference>
<keyword evidence="8 16" id="KW-0274">FAD</keyword>
<evidence type="ECO:0000256" key="6">
    <source>
        <dbReference type="ARBA" id="ARBA00022618"/>
    </source>
</evidence>
<evidence type="ECO:0000256" key="15">
    <source>
        <dbReference type="ARBA" id="ARBA00048914"/>
    </source>
</evidence>
<keyword evidence="9 16" id="KW-0521">NADP</keyword>
<dbReference type="Gene3D" id="3.90.78.10">
    <property type="entry name" value="UDP-N-acetylenolpyruvoylglucosamine reductase, C-terminal domain"/>
    <property type="match status" value="1"/>
</dbReference>
<dbReference type="GO" id="GO:0008360">
    <property type="term" value="P:regulation of cell shape"/>
    <property type="evidence" value="ECO:0007669"/>
    <property type="project" value="UniProtKB-KW"/>
</dbReference>
<organism evidence="18 19">
    <name type="scientific">Intestinimonas massiliensis</name>
    <name type="common">ex Afouda et al. 2020</name>
    <dbReference type="NCBI Taxonomy" id="1673721"/>
    <lineage>
        <taxon>Bacteria</taxon>
        <taxon>Bacillati</taxon>
        <taxon>Bacillota</taxon>
        <taxon>Clostridia</taxon>
        <taxon>Eubacteriales</taxon>
        <taxon>Intestinimonas</taxon>
    </lineage>
</organism>
<sequence>MDIYAKLTEDLQKACPPLELRENEPMARHTTFRIGGPARLMALPKSGAEAQAALQTAAGLGVEPIFVGNGSNLLVADAGVTGFVVKAVDGLGELRCEGNSLYAGAGVLLSALSGLARDHSLTGLEFAHGIPGSVGGAVTMNAGAYNGEMGAVVREVDCLEADGTRRTLSGDELAFSYRHSAFSDGRRFVLGARMELTPGDPVSIQMLMDDFGNRRRHKQPLNLPSAGSTFKRPEGYFAAALIDECKLKGTTIGGAQVSKKHAGFLVNAGGATCSDVLALVDLVRETVLRETGVALELEVKTLGI</sequence>
<evidence type="ECO:0000256" key="1">
    <source>
        <dbReference type="ARBA" id="ARBA00001974"/>
    </source>
</evidence>
<dbReference type="HAMAP" id="MF_00037">
    <property type="entry name" value="MurB"/>
    <property type="match status" value="1"/>
</dbReference>
<keyword evidence="7 16" id="KW-0285">Flavoprotein</keyword>
<dbReference type="GO" id="GO:0008762">
    <property type="term" value="F:UDP-N-acetylmuramate dehydrogenase activity"/>
    <property type="evidence" value="ECO:0007669"/>
    <property type="project" value="UniProtKB-UniRule"/>
</dbReference>
<evidence type="ECO:0000256" key="9">
    <source>
        <dbReference type="ARBA" id="ARBA00022857"/>
    </source>
</evidence>
<evidence type="ECO:0000256" key="14">
    <source>
        <dbReference type="ARBA" id="ARBA00023316"/>
    </source>
</evidence>
<comment type="catalytic activity">
    <reaction evidence="15 16">
        <text>UDP-N-acetyl-alpha-D-muramate + NADP(+) = UDP-N-acetyl-3-O-(1-carboxyvinyl)-alpha-D-glucosamine + NADPH + H(+)</text>
        <dbReference type="Rhea" id="RHEA:12248"/>
        <dbReference type="ChEBI" id="CHEBI:15378"/>
        <dbReference type="ChEBI" id="CHEBI:57783"/>
        <dbReference type="ChEBI" id="CHEBI:58349"/>
        <dbReference type="ChEBI" id="CHEBI:68483"/>
        <dbReference type="ChEBI" id="CHEBI:70757"/>
        <dbReference type="EC" id="1.3.1.98"/>
    </reaction>
</comment>
<keyword evidence="10 16" id="KW-0133">Cell shape</keyword>
<evidence type="ECO:0000256" key="8">
    <source>
        <dbReference type="ARBA" id="ARBA00022827"/>
    </source>
</evidence>
<feature type="active site" description="Proton donor" evidence="16">
    <location>
        <position position="228"/>
    </location>
</feature>
<dbReference type="EMBL" id="JANFYS010000021">
    <property type="protein sequence ID" value="MCQ4770889.1"/>
    <property type="molecule type" value="Genomic_DNA"/>
</dbReference>
<evidence type="ECO:0000256" key="16">
    <source>
        <dbReference type="HAMAP-Rule" id="MF_00037"/>
    </source>
</evidence>
<evidence type="ECO:0000256" key="4">
    <source>
        <dbReference type="ARBA" id="ARBA00004752"/>
    </source>
</evidence>
<evidence type="ECO:0000256" key="13">
    <source>
        <dbReference type="ARBA" id="ARBA00023306"/>
    </source>
</evidence>
<comment type="cofactor">
    <cofactor evidence="1 16">
        <name>FAD</name>
        <dbReference type="ChEBI" id="CHEBI:57692"/>
    </cofactor>
</comment>
<dbReference type="AlphaFoldDB" id="A0AAW5JSL7"/>
<evidence type="ECO:0000256" key="7">
    <source>
        <dbReference type="ARBA" id="ARBA00022630"/>
    </source>
</evidence>
<dbReference type="SUPFAM" id="SSF56176">
    <property type="entry name" value="FAD-binding/transporter-associated domain-like"/>
    <property type="match status" value="1"/>
</dbReference>
<keyword evidence="11 16" id="KW-0573">Peptidoglycan synthesis</keyword>
<dbReference type="InterPro" id="IPR016169">
    <property type="entry name" value="FAD-bd_PCMH_sub2"/>
</dbReference>
<comment type="similarity">
    <text evidence="16">Belongs to the MurB family.</text>
</comment>
<dbReference type="InterPro" id="IPR006094">
    <property type="entry name" value="Oxid_FAD_bind_N"/>
</dbReference>
<dbReference type="GO" id="GO:0071949">
    <property type="term" value="F:FAD binding"/>
    <property type="evidence" value="ECO:0007669"/>
    <property type="project" value="InterPro"/>
</dbReference>
<keyword evidence="12 16" id="KW-0560">Oxidoreductase</keyword>
<dbReference type="PANTHER" id="PTHR21071:SF4">
    <property type="entry name" value="UDP-N-ACETYLENOLPYRUVOYLGLUCOSAMINE REDUCTASE"/>
    <property type="match status" value="1"/>
</dbReference>